<dbReference type="SUPFAM" id="SSF46548">
    <property type="entry name" value="alpha-helical ferredoxin"/>
    <property type="match status" value="1"/>
</dbReference>
<dbReference type="InterPro" id="IPR053135">
    <property type="entry name" value="AKR2_Oxidoreductase"/>
</dbReference>
<name>A0A498GYS8_9EURY</name>
<dbReference type="PANTHER" id="PTHR43312">
    <property type="entry name" value="D-THREO-ALDOSE 1-DEHYDROGENASE"/>
    <property type="match status" value="1"/>
</dbReference>
<evidence type="ECO:0000313" key="3">
    <source>
        <dbReference type="Proteomes" id="UP000290932"/>
    </source>
</evidence>
<dbReference type="OrthoDB" id="28487at2157"/>
<dbReference type="InterPro" id="IPR017900">
    <property type="entry name" value="4Fe4S_Fe_S_CS"/>
</dbReference>
<dbReference type="Proteomes" id="UP000290932">
    <property type="component" value="Unassembled WGS sequence"/>
</dbReference>
<dbReference type="EMBL" id="LHQS01000003">
    <property type="protein sequence ID" value="RXE55558.1"/>
    <property type="molecule type" value="Genomic_DNA"/>
</dbReference>
<dbReference type="PROSITE" id="PS00198">
    <property type="entry name" value="4FE4S_FER_1"/>
    <property type="match status" value="1"/>
</dbReference>
<dbReference type="AlphaFoldDB" id="A0A498GYS8"/>
<comment type="caution">
    <text evidence="2">The sequence shown here is derived from an EMBL/GenBank/DDBJ whole genome shotgun (WGS) entry which is preliminary data.</text>
</comment>
<accession>A0A498GYS8</accession>
<dbReference type="Gene3D" id="3.20.20.100">
    <property type="entry name" value="NADP-dependent oxidoreductase domain"/>
    <property type="match status" value="1"/>
</dbReference>
<dbReference type="RefSeq" id="WP_128694543.1">
    <property type="nucleotide sequence ID" value="NZ_LHQS01000003.1"/>
</dbReference>
<dbReference type="GO" id="GO:0016491">
    <property type="term" value="F:oxidoreductase activity"/>
    <property type="evidence" value="ECO:0007669"/>
    <property type="project" value="UniProtKB-ARBA"/>
</dbReference>
<reference evidence="2 3" key="1">
    <citation type="journal article" date="2015" name="Int. J. Syst. Evol. Microbiol.">
        <title>Methanoculleus taiwanensis sp. nov., a methanogen isolated from deep marine sediment at the deformation front area near Taiwan.</title>
        <authorList>
            <person name="Weng C.Y."/>
            <person name="Chen S.C."/>
            <person name="Lai M.C."/>
            <person name="Wu S.Y."/>
            <person name="Lin S."/>
            <person name="Yang T.F."/>
            <person name="Chen P.C."/>
        </authorList>
    </citation>
    <scope>NUCLEOTIDE SEQUENCE [LARGE SCALE GENOMIC DNA]</scope>
    <source>
        <strain evidence="2 3">CYW4</strain>
    </source>
</reference>
<proteinExistence type="predicted"/>
<evidence type="ECO:0000259" key="1">
    <source>
        <dbReference type="PROSITE" id="PS51379"/>
    </source>
</evidence>
<dbReference type="CDD" id="cd19096">
    <property type="entry name" value="AKR_Fe-S_oxidoreductase"/>
    <property type="match status" value="1"/>
</dbReference>
<sequence length="400" mass="45195">MQYRTVPKNGDELSALGFGAMRLPTRFGRVDEARAIRQIRSAIDSGVNYLDTAYPYHNGESEKILGKTLRDGYRERVKIADKLPHWAVKAREDMDRILDLQLRRLETDCIDYYLLQSLDAKSWQKLIKLDVFAFLEAARDAGKIGNIGFSFHGDRKTFREIVDAYDWTFCQIQYNFLDEENQAGREGLEYAAAKNIAVMIMEPLRGGMLAAGLPKDVQAIYDASGIARSPAEWALRWIWDHPEVTVVLSGMNDEAHIAENIRTCEDALPGSLSDAEHAVVDAAAASYKSRIRVPCTGCAYCMPCPFGVNIPQCFHFYNQYYMAGNRMLTRGFYIAQVIGFDDHPANAAFCRNCGRCVAACPQGIAIPEELQKVSRDLDGWQTKLMKPLVKMMMTRQQKEE</sequence>
<gene>
    <name evidence="2" type="ORF">ABH15_11495</name>
</gene>
<dbReference type="PANTHER" id="PTHR43312:SF2">
    <property type="entry name" value="OXIDOREDUCTASE"/>
    <property type="match status" value="1"/>
</dbReference>
<feature type="domain" description="4Fe-4S ferredoxin-type" evidence="1">
    <location>
        <begin position="341"/>
        <end position="370"/>
    </location>
</feature>
<evidence type="ECO:0000313" key="2">
    <source>
        <dbReference type="EMBL" id="RXE55558.1"/>
    </source>
</evidence>
<organism evidence="2 3">
    <name type="scientific">Methanoculleus taiwanensis</name>
    <dbReference type="NCBI Taxonomy" id="1550565"/>
    <lineage>
        <taxon>Archaea</taxon>
        <taxon>Methanobacteriati</taxon>
        <taxon>Methanobacteriota</taxon>
        <taxon>Stenosarchaea group</taxon>
        <taxon>Methanomicrobia</taxon>
        <taxon>Methanomicrobiales</taxon>
        <taxon>Methanomicrobiaceae</taxon>
        <taxon>Methanoculleus</taxon>
    </lineage>
</organism>
<dbReference type="InterPro" id="IPR017896">
    <property type="entry name" value="4Fe4S_Fe-S-bd"/>
</dbReference>
<dbReference type="Pfam" id="PF13187">
    <property type="entry name" value="Fer4_9"/>
    <property type="match status" value="1"/>
</dbReference>
<keyword evidence="3" id="KW-1185">Reference proteome</keyword>
<dbReference type="InterPro" id="IPR036812">
    <property type="entry name" value="NAD(P)_OxRdtase_dom_sf"/>
</dbReference>
<dbReference type="SUPFAM" id="SSF51430">
    <property type="entry name" value="NAD(P)-linked oxidoreductase"/>
    <property type="match status" value="1"/>
</dbReference>
<dbReference type="InterPro" id="IPR023210">
    <property type="entry name" value="NADP_OxRdtase_dom"/>
</dbReference>
<protein>
    <submittedName>
        <fullName evidence="2">Aldo/keto reductase</fullName>
    </submittedName>
</protein>
<dbReference type="Pfam" id="PF00248">
    <property type="entry name" value="Aldo_ket_red"/>
    <property type="match status" value="1"/>
</dbReference>
<dbReference type="PROSITE" id="PS51379">
    <property type="entry name" value="4FE4S_FER_2"/>
    <property type="match status" value="1"/>
</dbReference>